<sequence length="383" mass="41497">MEPIELTTGDGLVLRAWQADDTEDVFRACQDPLIQRWTMVPVPYLREHAVDFVGVGSQAGWAAETAAPLGVFDARTGELLGSAGLVTLDLPNRHAELGTWIAPWARGHRVAERAGRAVAHWAFEVLGLRRLIWRAEVGNHASRLTAERIGFTFDGVVRAGLPSRNGGFVDGWHGVLLPGEVCDTPPAWVAPGGPGALRAHAFSHPPERLPAGPGTLRQLREGDLVDVVETFRDAESVAWTSIPLDYGPDRALAFIRHGYPDGWRRGTGTGFAMADADDRFAGTIDLRISPVDPVTAEIGFTAAPWVRGKGYTTEAARAICAFGFDKLALGRIVWRAHIGNTGSRRVAEKVGFVIEGVQRNGCEQRGKRLDGWVATLLAKDLGR</sequence>
<accession>A0ABY5VW29</accession>
<dbReference type="InterPro" id="IPR051908">
    <property type="entry name" value="Ribosomal_N-acetyltransferase"/>
</dbReference>
<dbReference type="Proteomes" id="UP001059617">
    <property type="component" value="Chromosome"/>
</dbReference>
<dbReference type="SUPFAM" id="SSF55729">
    <property type="entry name" value="Acyl-CoA N-acyltransferases (Nat)"/>
    <property type="match status" value="2"/>
</dbReference>
<dbReference type="InterPro" id="IPR000182">
    <property type="entry name" value="GNAT_dom"/>
</dbReference>
<evidence type="ECO:0000313" key="3">
    <source>
        <dbReference type="Proteomes" id="UP001059617"/>
    </source>
</evidence>
<gene>
    <name evidence="2" type="ORF">Dfulv_43060</name>
</gene>
<dbReference type="PANTHER" id="PTHR43441:SF10">
    <property type="entry name" value="ACETYLTRANSFERASE"/>
    <property type="match status" value="1"/>
</dbReference>
<dbReference type="RefSeq" id="WP_259859575.1">
    <property type="nucleotide sequence ID" value="NZ_BAAAST010000039.1"/>
</dbReference>
<keyword evidence="3" id="KW-1185">Reference proteome</keyword>
<dbReference type="InterPro" id="IPR016181">
    <property type="entry name" value="Acyl_CoA_acyltransferase"/>
</dbReference>
<feature type="domain" description="N-acetyltransferase" evidence="1">
    <location>
        <begin position="214"/>
        <end position="382"/>
    </location>
</feature>
<dbReference type="Pfam" id="PF13302">
    <property type="entry name" value="Acetyltransf_3"/>
    <property type="match status" value="2"/>
</dbReference>
<name>A0ABY5VW29_9ACTN</name>
<dbReference type="EMBL" id="CP073720">
    <property type="protein sequence ID" value="UWP81805.1"/>
    <property type="molecule type" value="Genomic_DNA"/>
</dbReference>
<proteinExistence type="predicted"/>
<reference evidence="2" key="1">
    <citation type="submission" date="2021-04" db="EMBL/GenBank/DDBJ databases">
        <authorList>
            <person name="Hartkoorn R.C."/>
            <person name="Beaudoing E."/>
            <person name="Hot D."/>
        </authorList>
    </citation>
    <scope>NUCLEOTIDE SEQUENCE</scope>
    <source>
        <strain evidence="2">NRRL B-16292</strain>
    </source>
</reference>
<dbReference type="PROSITE" id="PS51186">
    <property type="entry name" value="GNAT"/>
    <property type="match status" value="2"/>
</dbReference>
<reference evidence="2" key="2">
    <citation type="submission" date="2022-09" db="EMBL/GenBank/DDBJ databases">
        <title>Biosynthetic gene clusters of Dactylosporangioum fulvum.</title>
        <authorList>
            <person name="Caradec T."/>
        </authorList>
    </citation>
    <scope>NUCLEOTIDE SEQUENCE</scope>
    <source>
        <strain evidence="2">NRRL B-16292</strain>
    </source>
</reference>
<protein>
    <submittedName>
        <fullName evidence="2">GNAT family N-acetyltransferase</fullName>
    </submittedName>
</protein>
<dbReference type="PANTHER" id="PTHR43441">
    <property type="entry name" value="RIBOSOMAL-PROTEIN-SERINE ACETYLTRANSFERASE"/>
    <property type="match status" value="1"/>
</dbReference>
<organism evidence="2 3">
    <name type="scientific">Dactylosporangium fulvum</name>
    <dbReference type="NCBI Taxonomy" id="53359"/>
    <lineage>
        <taxon>Bacteria</taxon>
        <taxon>Bacillati</taxon>
        <taxon>Actinomycetota</taxon>
        <taxon>Actinomycetes</taxon>
        <taxon>Micromonosporales</taxon>
        <taxon>Micromonosporaceae</taxon>
        <taxon>Dactylosporangium</taxon>
    </lineage>
</organism>
<evidence type="ECO:0000313" key="2">
    <source>
        <dbReference type="EMBL" id="UWP81805.1"/>
    </source>
</evidence>
<dbReference type="Gene3D" id="3.40.630.30">
    <property type="match status" value="2"/>
</dbReference>
<evidence type="ECO:0000259" key="1">
    <source>
        <dbReference type="PROSITE" id="PS51186"/>
    </source>
</evidence>
<feature type="domain" description="N-acetyltransferase" evidence="1">
    <location>
        <begin position="12"/>
        <end position="178"/>
    </location>
</feature>